<gene>
    <name evidence="1" type="ORF">UT51_C0007G0013</name>
</gene>
<evidence type="ECO:0000313" key="2">
    <source>
        <dbReference type="Proteomes" id="UP000034656"/>
    </source>
</evidence>
<comment type="caution">
    <text evidence="1">The sequence shown here is derived from an EMBL/GenBank/DDBJ whole genome shotgun (WGS) entry which is preliminary data.</text>
</comment>
<dbReference type="AlphaFoldDB" id="A0A837HRD6"/>
<sequence length="73" mass="8546">MHVKKGGKNGNMTVDKLAIMMNNSFERLEEKMATKDDIKDIRHDILNLGDRFVSYHMFDKLASRVHVLEKKQK</sequence>
<protein>
    <submittedName>
        <fullName evidence="1">Uncharacterized protein</fullName>
    </submittedName>
</protein>
<proteinExistence type="predicted"/>
<evidence type="ECO:0000313" key="1">
    <source>
        <dbReference type="EMBL" id="KKR20159.1"/>
    </source>
</evidence>
<organism evidence="1 2">
    <name type="scientific">Candidatus Nomurabacteria bacterium GW2011_GWC2_39_41</name>
    <dbReference type="NCBI Taxonomy" id="1618754"/>
    <lineage>
        <taxon>Bacteria</taxon>
        <taxon>Candidatus Nomuraibacteriota</taxon>
    </lineage>
</organism>
<accession>A0A837HRD6</accession>
<reference evidence="1 2" key="1">
    <citation type="journal article" date="2015" name="Nature">
        <title>rRNA introns, odd ribosomes, and small enigmatic genomes across a large radiation of phyla.</title>
        <authorList>
            <person name="Brown C.T."/>
            <person name="Hug L.A."/>
            <person name="Thomas B.C."/>
            <person name="Sharon I."/>
            <person name="Castelle C.J."/>
            <person name="Singh A."/>
            <person name="Wilkins M.J."/>
            <person name="Williams K.H."/>
            <person name="Banfield J.F."/>
        </authorList>
    </citation>
    <scope>NUCLEOTIDE SEQUENCE [LARGE SCALE GENOMIC DNA]</scope>
</reference>
<dbReference type="EMBL" id="LBXB01000007">
    <property type="protein sequence ID" value="KKR20159.1"/>
    <property type="molecule type" value="Genomic_DNA"/>
</dbReference>
<name>A0A837HRD6_9BACT</name>
<dbReference type="Proteomes" id="UP000034656">
    <property type="component" value="Unassembled WGS sequence"/>
</dbReference>